<gene>
    <name evidence="2" type="ORF">C1I63_18430</name>
</gene>
<dbReference type="Proteomes" id="UP000241085">
    <property type="component" value="Unassembled WGS sequence"/>
</dbReference>
<feature type="domain" description="Mycothiol-dependent maleylpyruvate isomerase metal-binding" evidence="1">
    <location>
        <begin position="38"/>
        <end position="123"/>
    </location>
</feature>
<evidence type="ECO:0000313" key="3">
    <source>
        <dbReference type="Proteomes" id="UP000241085"/>
    </source>
</evidence>
<accession>A0A2T4UNW1</accession>
<dbReference type="Pfam" id="PF11716">
    <property type="entry name" value="MDMPI_N"/>
    <property type="match status" value="1"/>
</dbReference>
<dbReference type="GO" id="GO:0046872">
    <property type="term" value="F:metal ion binding"/>
    <property type="evidence" value="ECO:0007669"/>
    <property type="project" value="InterPro"/>
</dbReference>
<evidence type="ECO:0000313" key="2">
    <source>
        <dbReference type="EMBL" id="PTL71218.1"/>
    </source>
</evidence>
<dbReference type="NCBIfam" id="TIGR03083">
    <property type="entry name" value="maleylpyruvate isomerase family mycothiol-dependent enzyme"/>
    <property type="match status" value="1"/>
</dbReference>
<dbReference type="AlphaFoldDB" id="A0A2T4UNW1"/>
<organism evidence="2 3">
    <name type="scientific">Rathayibacter caricis DSM 15933</name>
    <dbReference type="NCBI Taxonomy" id="1328867"/>
    <lineage>
        <taxon>Bacteria</taxon>
        <taxon>Bacillati</taxon>
        <taxon>Actinomycetota</taxon>
        <taxon>Actinomycetes</taxon>
        <taxon>Micrococcales</taxon>
        <taxon>Microbacteriaceae</taxon>
        <taxon>Rathayibacter</taxon>
    </lineage>
</organism>
<dbReference type="SUPFAM" id="SSF109854">
    <property type="entry name" value="DinB/YfiT-like putative metalloenzymes"/>
    <property type="match status" value="1"/>
</dbReference>
<sequence>MQVAGVCLAVPIGIGARTLLRKNCGVERNAIWQSIDVEREALADELAQVTELLWSTPSLCAGLTVREVLAHLTVSGVVSGPRWFVGVVRARFDFDKQVDDRLREQLGASPRETLSRFRATIGSRTSPPLPRRALLGEMVVHGEDIRRPLGLVRDYPAATLTALLRYYAGTDQVVIAKKRVRGLRLEAVDTGITLGEGDAVRGSTLALIMAMTGRASYCAELSGAGVSTLAARSS</sequence>
<proteinExistence type="predicted"/>
<evidence type="ECO:0000259" key="1">
    <source>
        <dbReference type="Pfam" id="PF11716"/>
    </source>
</evidence>
<dbReference type="Gene3D" id="1.20.120.450">
    <property type="entry name" value="dinb family like domain"/>
    <property type="match status" value="1"/>
</dbReference>
<dbReference type="InterPro" id="IPR024344">
    <property type="entry name" value="MDMPI_metal-binding"/>
</dbReference>
<comment type="caution">
    <text evidence="2">The sequence shown here is derived from an EMBL/GenBank/DDBJ whole genome shotgun (WGS) entry which is preliminary data.</text>
</comment>
<dbReference type="InterPro" id="IPR017517">
    <property type="entry name" value="Maleyloyr_isom"/>
</dbReference>
<name>A0A2T4UNW1_9MICO</name>
<keyword evidence="3" id="KW-1185">Reference proteome</keyword>
<dbReference type="InterPro" id="IPR034660">
    <property type="entry name" value="DinB/YfiT-like"/>
</dbReference>
<reference evidence="2 3" key="1">
    <citation type="submission" date="2018-03" db="EMBL/GenBank/DDBJ databases">
        <title>Bacteriophage NCPPB3778 and a type I-E CRISPR drive the evolution of the US Biological Select Agent, Rathayibacter toxicus.</title>
        <authorList>
            <person name="Davis E.W.II."/>
            <person name="Tabima J.F."/>
            <person name="Weisberg A.J."/>
            <person name="Dantas Lopes L."/>
            <person name="Wiseman M.S."/>
            <person name="Wiseman M.S."/>
            <person name="Pupko T."/>
            <person name="Belcher M.S."/>
            <person name="Sechler A.J."/>
            <person name="Tancos M.A."/>
            <person name="Schroeder B.K."/>
            <person name="Murray T.D."/>
            <person name="Luster D.G."/>
            <person name="Schneider W.L."/>
            <person name="Rogers E."/>
            <person name="Andreote F.D."/>
            <person name="Grunwald N.J."/>
            <person name="Putnam M.L."/>
            <person name="Chang J.H."/>
        </authorList>
    </citation>
    <scope>NUCLEOTIDE SEQUENCE [LARGE SCALE GENOMIC DNA]</scope>
    <source>
        <strain evidence="2 3">DSM 15933</strain>
    </source>
</reference>
<protein>
    <recommendedName>
        <fullName evidence="1">Mycothiol-dependent maleylpyruvate isomerase metal-binding domain-containing protein</fullName>
    </recommendedName>
</protein>
<dbReference type="EMBL" id="PZPL01000002">
    <property type="protein sequence ID" value="PTL71218.1"/>
    <property type="molecule type" value="Genomic_DNA"/>
</dbReference>